<dbReference type="HOGENOM" id="CLU_045683_0_1_4"/>
<evidence type="ECO:0000313" key="3">
    <source>
        <dbReference type="EMBL" id="AEG94670.1"/>
    </source>
</evidence>
<dbReference type="Pfam" id="PF03401">
    <property type="entry name" value="TctC"/>
    <property type="match status" value="1"/>
</dbReference>
<dbReference type="RefSeq" id="WP_013902901.1">
    <property type="nucleotide sequence ID" value="NC_015677.1"/>
</dbReference>
<organism evidence="3 4">
    <name type="scientific">Ramlibacter tataouinensis (strain ATCC BAA-407 / DSM 14655 / LMG 21543 / TTB310)</name>
    <dbReference type="NCBI Taxonomy" id="365046"/>
    <lineage>
        <taxon>Bacteria</taxon>
        <taxon>Pseudomonadati</taxon>
        <taxon>Pseudomonadota</taxon>
        <taxon>Betaproteobacteria</taxon>
        <taxon>Burkholderiales</taxon>
        <taxon>Comamonadaceae</taxon>
        <taxon>Ramlibacter</taxon>
    </lineage>
</organism>
<accession>F5Y0S6</accession>
<reference evidence="3 4" key="2">
    <citation type="journal article" date="2011" name="PLoS ONE">
        <title>The Cyst-Dividing Bacterium Ramlibacter tataouinensis TTB310 Genome Reveals a Well-Stocked Toolbox for Adaptation to a Desert Environment.</title>
        <authorList>
            <person name="De Luca G."/>
            <person name="Barakat M."/>
            <person name="Ortet P."/>
            <person name="Fochesato S."/>
            <person name="Jourlin-Castelli C."/>
            <person name="Ansaldi M."/>
            <person name="Py B."/>
            <person name="Fichant G."/>
            <person name="Coutinho P.M."/>
            <person name="Voulhoux R."/>
            <person name="Bastien O."/>
            <person name="Marechal E."/>
            <person name="Henrissat B."/>
            <person name="Quentin Y."/>
            <person name="Noirot P."/>
            <person name="Filloux A."/>
            <person name="Mejean V."/>
            <person name="Dubow M.S."/>
            <person name="Barras F."/>
            <person name="Barbe V."/>
            <person name="Weissenbach J."/>
            <person name="Mihalcescu I."/>
            <person name="Vermeglio A."/>
            <person name="Achouak W."/>
            <person name="Heulin T."/>
        </authorList>
    </citation>
    <scope>NUCLEOTIDE SEQUENCE [LARGE SCALE GENOMIC DNA]</scope>
    <source>
        <strain evidence="4">ATCC BAA-407 / DSM 14655 / LMG 21543 / TTB310</strain>
    </source>
</reference>
<proteinExistence type="inferred from homology"/>
<dbReference type="SUPFAM" id="SSF53850">
    <property type="entry name" value="Periplasmic binding protein-like II"/>
    <property type="match status" value="1"/>
</dbReference>
<dbReference type="CDD" id="cd07012">
    <property type="entry name" value="PBP2_Bug_TTT"/>
    <property type="match status" value="1"/>
</dbReference>
<dbReference type="KEGG" id="rta:Rta_35570"/>
<dbReference type="InterPro" id="IPR005064">
    <property type="entry name" value="BUG"/>
</dbReference>
<dbReference type="PIRSF" id="PIRSF017082">
    <property type="entry name" value="YflP"/>
    <property type="match status" value="1"/>
</dbReference>
<gene>
    <name evidence="3" type="primary">tctC</name>
    <name evidence="3" type="ordered locus">Rta_35570</name>
</gene>
<dbReference type="PANTHER" id="PTHR42928">
    <property type="entry name" value="TRICARBOXYLATE-BINDING PROTEIN"/>
    <property type="match status" value="1"/>
</dbReference>
<dbReference type="InterPro" id="IPR042100">
    <property type="entry name" value="Bug_dom1"/>
</dbReference>
<evidence type="ECO:0000256" key="2">
    <source>
        <dbReference type="SAM" id="SignalP"/>
    </source>
</evidence>
<keyword evidence="2" id="KW-0732">Signal</keyword>
<evidence type="ECO:0000313" key="4">
    <source>
        <dbReference type="Proteomes" id="UP000008385"/>
    </source>
</evidence>
<dbReference type="Proteomes" id="UP000008385">
    <property type="component" value="Chromosome"/>
</dbReference>
<dbReference type="OrthoDB" id="8876774at2"/>
<protein>
    <submittedName>
        <fullName evidence="3">Candidate extracytoplasmic binding receptor</fullName>
    </submittedName>
</protein>
<dbReference type="STRING" id="365046.Rta_35570"/>
<comment type="similarity">
    <text evidence="1">Belongs to the UPF0065 (bug) family.</text>
</comment>
<reference evidence="4" key="1">
    <citation type="submission" date="2006-01" db="EMBL/GenBank/DDBJ databases">
        <title>Genome of the cyst-dividing bacterium Ramlibacter tataouinensis.</title>
        <authorList>
            <person name="Barakat M."/>
            <person name="Ortet P."/>
            <person name="De Luca G."/>
            <person name="Jourlin-Castelli C."/>
            <person name="Ansaldi M."/>
            <person name="Py B."/>
            <person name="Fichant G."/>
            <person name="Coutinho P."/>
            <person name="Voulhoux R."/>
            <person name="Bastien O."/>
            <person name="Roy S."/>
            <person name="Marechal E."/>
            <person name="Henrissat B."/>
            <person name="Quentin Y."/>
            <person name="Noirot P."/>
            <person name="Filloux A."/>
            <person name="Mejean V."/>
            <person name="DuBow M."/>
            <person name="Barras F."/>
            <person name="Heulin T."/>
        </authorList>
    </citation>
    <scope>NUCLEOTIDE SEQUENCE [LARGE SCALE GENOMIC DNA]</scope>
    <source>
        <strain evidence="4">ATCC BAA-407 / DSM 14655 / LMG 21543 / TTB310</strain>
    </source>
</reference>
<evidence type="ECO:0000256" key="1">
    <source>
        <dbReference type="ARBA" id="ARBA00006987"/>
    </source>
</evidence>
<feature type="chain" id="PRO_5003331271" evidence="2">
    <location>
        <begin position="26"/>
        <end position="325"/>
    </location>
</feature>
<dbReference type="Gene3D" id="3.40.190.10">
    <property type="entry name" value="Periplasmic binding protein-like II"/>
    <property type="match status" value="1"/>
</dbReference>
<keyword evidence="3" id="KW-0675">Receptor</keyword>
<dbReference type="PANTHER" id="PTHR42928:SF5">
    <property type="entry name" value="BLR1237 PROTEIN"/>
    <property type="match status" value="1"/>
</dbReference>
<dbReference type="eggNOG" id="COG3181">
    <property type="taxonomic scope" value="Bacteria"/>
</dbReference>
<dbReference type="EMBL" id="CP000245">
    <property type="protein sequence ID" value="AEG94670.1"/>
    <property type="molecule type" value="Genomic_DNA"/>
</dbReference>
<dbReference type="AlphaFoldDB" id="F5Y0S6"/>
<keyword evidence="4" id="KW-1185">Reference proteome</keyword>
<name>F5Y0S6_RAMTT</name>
<sequence>MAIPRRSLIKAGLLLAAGAVPLARAQGWSPPRPVRLVLGAPPGGAADFVARELAALMERNLGQPMVLDHKPGAAGAIGAEAVASAAADGLTMGLLDSGPLTVVPNTRRTPYDPRTSFQFIGIVTKGPLVVVVRPDFPAKNIQELIAHAKSRPGRLTYASSGLGSIHNMATEYFKSATQTFITHIPYRGAVQALNDVAGGSVDVAFASITAAVSMTQAGKLRAIGVTSPEEVPVYPGVKPIAQQGVAGFDAQGWFVLAAPRGLPAPISERYSEALRTALNTPGVRAKLASQGSSAPASDPQSTLKLVNEDFAKWKRIIAAQNLKFD</sequence>
<feature type="signal peptide" evidence="2">
    <location>
        <begin position="1"/>
        <end position="25"/>
    </location>
</feature>
<dbReference type="PATRIC" id="fig|365046.3.peg.3647"/>
<dbReference type="Gene3D" id="3.40.190.150">
    <property type="entry name" value="Bordetella uptake gene, domain 1"/>
    <property type="match status" value="1"/>
</dbReference>